<feature type="transmembrane region" description="Helical" evidence="1">
    <location>
        <begin position="68"/>
        <end position="89"/>
    </location>
</feature>
<reference evidence="2" key="1">
    <citation type="submission" date="2018-05" db="EMBL/GenBank/DDBJ databases">
        <authorList>
            <person name="Lanie J.A."/>
            <person name="Ng W.-L."/>
            <person name="Kazmierczak K.M."/>
            <person name="Andrzejewski T.M."/>
            <person name="Davidsen T.M."/>
            <person name="Wayne K.J."/>
            <person name="Tettelin H."/>
            <person name="Glass J.I."/>
            <person name="Rusch D."/>
            <person name="Podicherti R."/>
            <person name="Tsui H.-C.T."/>
            <person name="Winkler M.E."/>
        </authorList>
    </citation>
    <scope>NUCLEOTIDE SEQUENCE</scope>
</reference>
<feature type="non-terminal residue" evidence="2">
    <location>
        <position position="231"/>
    </location>
</feature>
<keyword evidence="1" id="KW-0472">Membrane</keyword>
<keyword evidence="1" id="KW-1133">Transmembrane helix</keyword>
<feature type="transmembrane region" description="Helical" evidence="1">
    <location>
        <begin position="37"/>
        <end position="56"/>
    </location>
</feature>
<evidence type="ECO:0000256" key="1">
    <source>
        <dbReference type="SAM" id="Phobius"/>
    </source>
</evidence>
<proteinExistence type="predicted"/>
<protein>
    <submittedName>
        <fullName evidence="2">Uncharacterized protein</fullName>
    </submittedName>
</protein>
<keyword evidence="1" id="KW-0812">Transmembrane</keyword>
<dbReference type="EMBL" id="UINC01136835">
    <property type="protein sequence ID" value="SVD21841.1"/>
    <property type="molecule type" value="Genomic_DNA"/>
</dbReference>
<evidence type="ECO:0000313" key="2">
    <source>
        <dbReference type="EMBL" id="SVD21841.1"/>
    </source>
</evidence>
<accession>A0A382TK76</accession>
<name>A0A382TK76_9ZZZZ</name>
<gene>
    <name evidence="2" type="ORF">METZ01_LOCUS374695</name>
</gene>
<organism evidence="2">
    <name type="scientific">marine metagenome</name>
    <dbReference type="NCBI Taxonomy" id="408172"/>
    <lineage>
        <taxon>unclassified sequences</taxon>
        <taxon>metagenomes</taxon>
        <taxon>ecological metagenomes</taxon>
    </lineage>
</organism>
<dbReference type="AlphaFoldDB" id="A0A382TK76"/>
<sequence>MFIALLTLLSALSISGVAIFYSVIGLAAIFPGAFVPIIIMGGVLEVGKLVTASWLYRNWKFTPWLLKSYLTLAIVVLSLITSMGIFGFLSKAHVEQNLTSETVIQRIEIINDKIDSEKVYINRQKSIIERAENSLVRVGGSNTDDIDIERSNIKNANDKLSTLLAIESNAIKDETESQKTLLAIESSALSELTENLKTLLVVETNTIKDLNTRLSILDGDVNALRDKKGLF</sequence>